<gene>
    <name evidence="2" type="ORF">ACFQ5L_05175</name>
</gene>
<organism evidence="2 3">
    <name type="scientific">Lactiplantibacillus songbeiensis</name>
    <dbReference type="NCBI Taxonomy" id="2559920"/>
    <lineage>
        <taxon>Bacteria</taxon>
        <taxon>Bacillati</taxon>
        <taxon>Bacillota</taxon>
        <taxon>Bacilli</taxon>
        <taxon>Lactobacillales</taxon>
        <taxon>Lactobacillaceae</taxon>
        <taxon>Lactiplantibacillus</taxon>
    </lineage>
</organism>
<dbReference type="EMBL" id="JBHTOJ010000012">
    <property type="protein sequence ID" value="MFD1420337.1"/>
    <property type="molecule type" value="Genomic_DNA"/>
</dbReference>
<dbReference type="RefSeq" id="WP_263390727.1">
    <property type="nucleotide sequence ID" value="NZ_BJDL01000023.1"/>
</dbReference>
<evidence type="ECO:0000313" key="2">
    <source>
        <dbReference type="EMBL" id="MFD1420337.1"/>
    </source>
</evidence>
<name>A0ABW4C110_9LACO</name>
<dbReference type="Proteomes" id="UP001597188">
    <property type="component" value="Unassembled WGS sequence"/>
</dbReference>
<feature type="transmembrane region" description="Helical" evidence="1">
    <location>
        <begin position="30"/>
        <end position="50"/>
    </location>
</feature>
<keyword evidence="1" id="KW-0472">Membrane</keyword>
<proteinExistence type="predicted"/>
<keyword evidence="1" id="KW-1133">Transmembrane helix</keyword>
<keyword evidence="1" id="KW-0812">Transmembrane</keyword>
<comment type="caution">
    <text evidence="2">The sequence shown here is derived from an EMBL/GenBank/DDBJ whole genome shotgun (WGS) entry which is preliminary data.</text>
</comment>
<evidence type="ECO:0000313" key="3">
    <source>
        <dbReference type="Proteomes" id="UP001597188"/>
    </source>
</evidence>
<protein>
    <recommendedName>
        <fullName evidence="4">Prepilin type IV endopeptidase peptidase domain-containing protein</fullName>
    </recommendedName>
</protein>
<sequence>MAVTLPTVSLSLVPLLLGYGVLLFNSLTDYLTFSVYPLTLVLPASIGLWLQPPQLNGPFYLLLGLLLSLYLLAKFTHKFGLGDVDILIMLTLLATPAVVLTSLTIAAVGALVILLLDRRRTHLPFVPFLTWGFILCTQLV</sequence>
<evidence type="ECO:0008006" key="4">
    <source>
        <dbReference type="Google" id="ProtNLM"/>
    </source>
</evidence>
<feature type="transmembrane region" description="Helical" evidence="1">
    <location>
        <begin position="57"/>
        <end position="75"/>
    </location>
</feature>
<accession>A0ABW4C110</accession>
<reference evidence="3" key="1">
    <citation type="journal article" date="2019" name="Int. J. Syst. Evol. Microbiol.">
        <title>The Global Catalogue of Microorganisms (GCM) 10K type strain sequencing project: providing services to taxonomists for standard genome sequencing and annotation.</title>
        <authorList>
            <consortium name="The Broad Institute Genomics Platform"/>
            <consortium name="The Broad Institute Genome Sequencing Center for Infectious Disease"/>
            <person name="Wu L."/>
            <person name="Ma J."/>
        </authorList>
    </citation>
    <scope>NUCLEOTIDE SEQUENCE [LARGE SCALE GENOMIC DNA]</scope>
    <source>
        <strain evidence="3">CCM 8931</strain>
    </source>
</reference>
<keyword evidence="3" id="KW-1185">Reference proteome</keyword>
<feature type="transmembrane region" description="Helical" evidence="1">
    <location>
        <begin position="7"/>
        <end position="24"/>
    </location>
</feature>
<evidence type="ECO:0000256" key="1">
    <source>
        <dbReference type="SAM" id="Phobius"/>
    </source>
</evidence>
<feature type="transmembrane region" description="Helical" evidence="1">
    <location>
        <begin position="87"/>
        <end position="116"/>
    </location>
</feature>